<keyword evidence="9" id="KW-0676">Redox-active center</keyword>
<keyword evidence="4" id="KW-0874">Quinone</keyword>
<evidence type="ECO:0000256" key="8">
    <source>
        <dbReference type="ARBA" id="ARBA00023157"/>
    </source>
</evidence>
<evidence type="ECO:0000256" key="5">
    <source>
        <dbReference type="ARBA" id="ARBA00022989"/>
    </source>
</evidence>
<dbReference type="CDD" id="cd12922">
    <property type="entry name" value="VKOR_5"/>
    <property type="match status" value="1"/>
</dbReference>
<proteinExistence type="inferred from homology"/>
<feature type="transmembrane region" description="Helical" evidence="10">
    <location>
        <begin position="7"/>
        <end position="25"/>
    </location>
</feature>
<comment type="similarity">
    <text evidence="2">Belongs to the VKOR family.</text>
</comment>
<dbReference type="GO" id="GO:0016491">
    <property type="term" value="F:oxidoreductase activity"/>
    <property type="evidence" value="ECO:0007669"/>
    <property type="project" value="UniProtKB-KW"/>
</dbReference>
<evidence type="ECO:0000256" key="6">
    <source>
        <dbReference type="ARBA" id="ARBA00023002"/>
    </source>
</evidence>
<dbReference type="InterPro" id="IPR012932">
    <property type="entry name" value="VKOR"/>
</dbReference>
<evidence type="ECO:0000256" key="1">
    <source>
        <dbReference type="ARBA" id="ARBA00004141"/>
    </source>
</evidence>
<dbReference type="GO" id="GO:0048038">
    <property type="term" value="F:quinone binding"/>
    <property type="evidence" value="ECO:0007669"/>
    <property type="project" value="UniProtKB-KW"/>
</dbReference>
<accession>A0A6J6TKZ1</accession>
<feature type="transmembrane region" description="Helical" evidence="10">
    <location>
        <begin position="161"/>
        <end position="183"/>
    </location>
</feature>
<sequence>MTRATPWILTVGGGLGLLASFELIVDKFALLADPDAVLSCDINPVVSCGSVILTEQGSAFGFANPILGLVGFAVVITLGVLAIAKVELPRWVWIGLNIGALVGVAFMIWLMLQSLYVIGALCPWCMLIWAVTILIFWNVTVDNLVSGRINLGSGVAEIAGALRWFLVAGTYLIIAGLIFVRWMDFWLGRG</sequence>
<evidence type="ECO:0000256" key="3">
    <source>
        <dbReference type="ARBA" id="ARBA00022692"/>
    </source>
</evidence>
<reference evidence="12" key="1">
    <citation type="submission" date="2020-05" db="EMBL/GenBank/DDBJ databases">
        <authorList>
            <person name="Chiriac C."/>
            <person name="Salcher M."/>
            <person name="Ghai R."/>
            <person name="Kavagutti S V."/>
        </authorList>
    </citation>
    <scope>NUCLEOTIDE SEQUENCE</scope>
</reference>
<evidence type="ECO:0000256" key="10">
    <source>
        <dbReference type="SAM" id="Phobius"/>
    </source>
</evidence>
<evidence type="ECO:0000256" key="2">
    <source>
        <dbReference type="ARBA" id="ARBA00006214"/>
    </source>
</evidence>
<organism evidence="12">
    <name type="scientific">freshwater metagenome</name>
    <dbReference type="NCBI Taxonomy" id="449393"/>
    <lineage>
        <taxon>unclassified sequences</taxon>
        <taxon>metagenomes</taxon>
        <taxon>ecological metagenomes</taxon>
    </lineage>
</organism>
<dbReference type="Gene3D" id="1.20.1440.130">
    <property type="entry name" value="VKOR domain"/>
    <property type="match status" value="1"/>
</dbReference>
<evidence type="ECO:0000256" key="4">
    <source>
        <dbReference type="ARBA" id="ARBA00022719"/>
    </source>
</evidence>
<keyword evidence="3 10" id="KW-0812">Transmembrane</keyword>
<feature type="transmembrane region" description="Helical" evidence="10">
    <location>
        <begin position="91"/>
        <end position="112"/>
    </location>
</feature>
<feature type="transmembrane region" description="Helical" evidence="10">
    <location>
        <begin position="118"/>
        <end position="140"/>
    </location>
</feature>
<dbReference type="SMART" id="SM00756">
    <property type="entry name" value="VKc"/>
    <property type="match status" value="1"/>
</dbReference>
<evidence type="ECO:0000313" key="12">
    <source>
        <dbReference type="EMBL" id="CAB4747393.1"/>
    </source>
</evidence>
<evidence type="ECO:0000259" key="11">
    <source>
        <dbReference type="SMART" id="SM00756"/>
    </source>
</evidence>
<dbReference type="InterPro" id="IPR041714">
    <property type="entry name" value="VKOR_Actinobacteria"/>
</dbReference>
<keyword evidence="7 10" id="KW-0472">Membrane</keyword>
<keyword evidence="5 10" id="KW-1133">Transmembrane helix</keyword>
<feature type="domain" description="Vitamin K epoxide reductase" evidence="11">
    <location>
        <begin position="2"/>
        <end position="143"/>
    </location>
</feature>
<comment type="subcellular location">
    <subcellularLocation>
        <location evidence="1">Membrane</location>
        <topology evidence="1">Multi-pass membrane protein</topology>
    </subcellularLocation>
</comment>
<dbReference type="InterPro" id="IPR038354">
    <property type="entry name" value="VKOR_sf"/>
</dbReference>
<dbReference type="EMBL" id="CAEZZA010000081">
    <property type="protein sequence ID" value="CAB4747393.1"/>
    <property type="molecule type" value="Genomic_DNA"/>
</dbReference>
<keyword evidence="8" id="KW-1015">Disulfide bond</keyword>
<dbReference type="GO" id="GO:0016020">
    <property type="term" value="C:membrane"/>
    <property type="evidence" value="ECO:0007669"/>
    <property type="project" value="UniProtKB-SubCell"/>
</dbReference>
<gene>
    <name evidence="12" type="ORF">UFOPK2809_00715</name>
</gene>
<dbReference type="Pfam" id="PF07884">
    <property type="entry name" value="VKOR"/>
    <property type="match status" value="1"/>
</dbReference>
<evidence type="ECO:0000256" key="9">
    <source>
        <dbReference type="ARBA" id="ARBA00023284"/>
    </source>
</evidence>
<evidence type="ECO:0000256" key="7">
    <source>
        <dbReference type="ARBA" id="ARBA00023136"/>
    </source>
</evidence>
<name>A0A6J6TKZ1_9ZZZZ</name>
<protein>
    <submittedName>
        <fullName evidence="12">Unannotated protein</fullName>
    </submittedName>
</protein>
<dbReference type="AlphaFoldDB" id="A0A6J6TKZ1"/>
<keyword evidence="6" id="KW-0560">Oxidoreductase</keyword>
<feature type="transmembrane region" description="Helical" evidence="10">
    <location>
        <begin position="66"/>
        <end position="84"/>
    </location>
</feature>